<dbReference type="KEGG" id="bmei:Spa11_18620"/>
<protein>
    <submittedName>
        <fullName evidence="3">Protein kinase domain protein</fullName>
    </submittedName>
</protein>
<dbReference type="EMBL" id="CP036349">
    <property type="protein sequence ID" value="QDV73663.1"/>
    <property type="molecule type" value="Genomic_DNA"/>
</dbReference>
<keyword evidence="3" id="KW-0808">Transferase</keyword>
<feature type="domain" description="Protein kinase" evidence="2">
    <location>
        <begin position="14"/>
        <end position="291"/>
    </location>
</feature>
<dbReference type="PROSITE" id="PS50011">
    <property type="entry name" value="PROTEIN_KINASE_DOM"/>
    <property type="match status" value="1"/>
</dbReference>
<evidence type="ECO:0000313" key="4">
    <source>
        <dbReference type="Proteomes" id="UP000316426"/>
    </source>
</evidence>
<keyword evidence="3" id="KW-0418">Kinase</keyword>
<dbReference type="InterPro" id="IPR000719">
    <property type="entry name" value="Prot_kinase_dom"/>
</dbReference>
<name>A0A518K791_9BACT</name>
<dbReference type="GO" id="GO:0004672">
    <property type="term" value="F:protein kinase activity"/>
    <property type="evidence" value="ECO:0007669"/>
    <property type="project" value="InterPro"/>
</dbReference>
<dbReference type="SMART" id="SM00220">
    <property type="entry name" value="S_TKc"/>
    <property type="match status" value="1"/>
</dbReference>
<dbReference type="InterPro" id="IPR011009">
    <property type="entry name" value="Kinase-like_dom_sf"/>
</dbReference>
<dbReference type="Proteomes" id="UP000316426">
    <property type="component" value="Chromosome"/>
</dbReference>
<dbReference type="AlphaFoldDB" id="A0A518K791"/>
<reference evidence="3 4" key="1">
    <citation type="submission" date="2019-02" db="EMBL/GenBank/DDBJ databases">
        <title>Deep-cultivation of Planctomycetes and their phenomic and genomic characterization uncovers novel biology.</title>
        <authorList>
            <person name="Wiegand S."/>
            <person name="Jogler M."/>
            <person name="Boedeker C."/>
            <person name="Pinto D."/>
            <person name="Vollmers J."/>
            <person name="Rivas-Marin E."/>
            <person name="Kohn T."/>
            <person name="Peeters S.H."/>
            <person name="Heuer A."/>
            <person name="Rast P."/>
            <person name="Oberbeckmann S."/>
            <person name="Bunk B."/>
            <person name="Jeske O."/>
            <person name="Meyerdierks A."/>
            <person name="Storesund J.E."/>
            <person name="Kallscheuer N."/>
            <person name="Luecker S."/>
            <person name="Lage O.M."/>
            <person name="Pohl T."/>
            <person name="Merkel B.J."/>
            <person name="Hornburger P."/>
            <person name="Mueller R.-W."/>
            <person name="Bruemmer F."/>
            <person name="Labrenz M."/>
            <person name="Spormann A.M."/>
            <person name="Op den Camp H."/>
            <person name="Overmann J."/>
            <person name="Amann R."/>
            <person name="Jetten M.S.M."/>
            <person name="Mascher T."/>
            <person name="Medema M.H."/>
            <person name="Devos D.P."/>
            <person name="Kaster A.-K."/>
            <person name="Ovreas L."/>
            <person name="Rohde M."/>
            <person name="Galperin M.Y."/>
            <person name="Jogler C."/>
        </authorList>
    </citation>
    <scope>NUCLEOTIDE SEQUENCE [LARGE SCALE GENOMIC DNA]</scope>
    <source>
        <strain evidence="3 4">Spa11</strain>
    </source>
</reference>
<evidence type="ECO:0000313" key="3">
    <source>
        <dbReference type="EMBL" id="QDV73663.1"/>
    </source>
</evidence>
<dbReference type="GO" id="GO:0005524">
    <property type="term" value="F:ATP binding"/>
    <property type="evidence" value="ECO:0007669"/>
    <property type="project" value="InterPro"/>
</dbReference>
<proteinExistence type="predicted"/>
<gene>
    <name evidence="3" type="ORF">Spa11_18620</name>
</gene>
<organism evidence="3 4">
    <name type="scientific">Botrimarina mediterranea</name>
    <dbReference type="NCBI Taxonomy" id="2528022"/>
    <lineage>
        <taxon>Bacteria</taxon>
        <taxon>Pseudomonadati</taxon>
        <taxon>Planctomycetota</taxon>
        <taxon>Planctomycetia</taxon>
        <taxon>Pirellulales</taxon>
        <taxon>Lacipirellulaceae</taxon>
        <taxon>Botrimarina</taxon>
    </lineage>
</organism>
<evidence type="ECO:0000256" key="1">
    <source>
        <dbReference type="SAM" id="MobiDB-lite"/>
    </source>
</evidence>
<accession>A0A518K791</accession>
<dbReference type="Gene3D" id="1.10.510.10">
    <property type="entry name" value="Transferase(Phosphotransferase) domain 1"/>
    <property type="match status" value="1"/>
</dbReference>
<feature type="region of interest" description="Disordered" evidence="1">
    <location>
        <begin position="368"/>
        <end position="390"/>
    </location>
</feature>
<dbReference type="SUPFAM" id="SSF56112">
    <property type="entry name" value="Protein kinase-like (PK-like)"/>
    <property type="match status" value="1"/>
</dbReference>
<evidence type="ECO:0000259" key="2">
    <source>
        <dbReference type="PROSITE" id="PS50011"/>
    </source>
</evidence>
<keyword evidence="4" id="KW-1185">Reference proteome</keyword>
<sequence length="423" mass="45834">MTKRVTLEVSDYALDLGRPLGSGAYSDVFPHSTNPSRVLKVLRGEADVQKLRWLKSVSLTPSDPEHDYALPGDLAIDSEGRVVGYAMPAAPTGALDLEYVLGASGWLPMSYLIRVARNHARSVADLHRAGLVRGDLPNSLVTDAGAVFEVDLDSVACYENGLNYSCNTGKWEYAAPELIPVLESCNFRSMTGHDVWALGVVIFQLVMAGVHPFDCHWLGAGDRPKLTERVQSGLWPYGRRHADVEPKRDAPDYDQLPSELRQLFGRLFDRGALAPEKRPDIEDVVDVLDALDTGDDVTLSPEAWEVVRIGGGPPARRHSRSDVSRLEKPLAAASLLAAGAAAVWSGVVSAPVAPVGVVSELFSGPNFVSGSGQSPRDNLGEEQWLSSVSSSTPPPFPVHLYELEAAASGETPTLWQILRRRTR</sequence>